<keyword evidence="1" id="KW-0732">Signal</keyword>
<organism evidence="2 3">
    <name type="scientific">Nosema granulosis</name>
    <dbReference type="NCBI Taxonomy" id="83296"/>
    <lineage>
        <taxon>Eukaryota</taxon>
        <taxon>Fungi</taxon>
        <taxon>Fungi incertae sedis</taxon>
        <taxon>Microsporidia</taxon>
        <taxon>Nosematidae</taxon>
        <taxon>Nosema</taxon>
    </lineage>
</organism>
<name>A0A9P6H388_9MICR</name>
<dbReference type="AlphaFoldDB" id="A0A9P6H388"/>
<comment type="caution">
    <text evidence="2">The sequence shown here is derived from an EMBL/GenBank/DDBJ whole genome shotgun (WGS) entry which is preliminary data.</text>
</comment>
<feature type="chain" id="PRO_5040131274" evidence="1">
    <location>
        <begin position="19"/>
        <end position="200"/>
    </location>
</feature>
<dbReference type="Proteomes" id="UP000740883">
    <property type="component" value="Unassembled WGS sequence"/>
</dbReference>
<sequence>MKLIFYIVLVFSINVVFKHELDKNYHLAVVKESGRSYIRLVESKKIEGFRVNDEFVLVDGKYLRLQQNGKFLCESKDYPSVELCEEIKGAQKVSIVPNKKSVDLILANKCLTKHLKVVGSDEYLIILKACDVTDKNQLFRLYEVLEEATSEDSALEDSSSESLKISLPQKNQNIDLMNIASERKDNEMLKEISPVLSHLS</sequence>
<gene>
    <name evidence="2" type="ORF">NGRA_0607</name>
</gene>
<protein>
    <submittedName>
        <fullName evidence="2">Uncharacterized protein</fullName>
    </submittedName>
</protein>
<proteinExistence type="predicted"/>
<evidence type="ECO:0000313" key="2">
    <source>
        <dbReference type="EMBL" id="KAF9764391.1"/>
    </source>
</evidence>
<keyword evidence="3" id="KW-1185">Reference proteome</keyword>
<reference evidence="2 3" key="1">
    <citation type="journal article" date="2020" name="Genome Biol. Evol.">
        <title>Comparative genomics of strictly vertically transmitted, feminizing microsporidia endosymbionts of amphipod crustaceans.</title>
        <authorList>
            <person name="Cormier A."/>
            <person name="Chebbi M.A."/>
            <person name="Giraud I."/>
            <person name="Wattier R."/>
            <person name="Teixeira M."/>
            <person name="Gilbert C."/>
            <person name="Rigaud T."/>
            <person name="Cordaux R."/>
        </authorList>
    </citation>
    <scope>NUCLEOTIDE SEQUENCE [LARGE SCALE GENOMIC DNA]</scope>
    <source>
        <strain evidence="2 3">Ou3-Ou53</strain>
    </source>
</reference>
<evidence type="ECO:0000256" key="1">
    <source>
        <dbReference type="SAM" id="SignalP"/>
    </source>
</evidence>
<accession>A0A9P6H388</accession>
<dbReference type="EMBL" id="SBJO01000025">
    <property type="protein sequence ID" value="KAF9764391.1"/>
    <property type="molecule type" value="Genomic_DNA"/>
</dbReference>
<feature type="signal peptide" evidence="1">
    <location>
        <begin position="1"/>
        <end position="18"/>
    </location>
</feature>
<evidence type="ECO:0000313" key="3">
    <source>
        <dbReference type="Proteomes" id="UP000740883"/>
    </source>
</evidence>